<dbReference type="PROSITE" id="PS51194">
    <property type="entry name" value="HELICASE_CTER"/>
    <property type="match status" value="1"/>
</dbReference>
<evidence type="ECO:0000256" key="2">
    <source>
        <dbReference type="ARBA" id="ARBA00022801"/>
    </source>
</evidence>
<dbReference type="eggNOG" id="COG1204">
    <property type="taxonomic scope" value="Bacteria"/>
</dbReference>
<keyword evidence="1" id="KW-0547">Nucleotide-binding</keyword>
<evidence type="ECO:0000256" key="3">
    <source>
        <dbReference type="ARBA" id="ARBA00022806"/>
    </source>
</evidence>
<dbReference type="GO" id="GO:0016787">
    <property type="term" value="F:hydrolase activity"/>
    <property type="evidence" value="ECO:0007669"/>
    <property type="project" value="UniProtKB-KW"/>
</dbReference>
<dbReference type="SUPFAM" id="SSF52540">
    <property type="entry name" value="P-loop containing nucleoside triphosphate hydrolases"/>
    <property type="match status" value="1"/>
</dbReference>
<dbReference type="HOGENOM" id="CLU_705511_0_0_5"/>
<evidence type="ECO:0000313" key="6">
    <source>
        <dbReference type="EMBL" id="ABI75735.1"/>
    </source>
</evidence>
<dbReference type="PANTHER" id="PTHR47961">
    <property type="entry name" value="DNA POLYMERASE THETA, PUTATIVE (AFU_ORTHOLOGUE AFUA_1G05260)-RELATED"/>
    <property type="match status" value="1"/>
</dbReference>
<dbReference type="GO" id="GO:0004386">
    <property type="term" value="F:helicase activity"/>
    <property type="evidence" value="ECO:0007669"/>
    <property type="project" value="UniProtKB-KW"/>
</dbReference>
<sequence>MRPILLDGAKRCRALRQTDANKRAIDAMLCILMIARIAPSADFLLLSAMMKNTEELAGWIEELTGRPSLSFDDSWKPTRQIRGCVVYDLAQLRALQKTLTTAKTTATSGVPKRLKDQISAPVFGFFSVQQTWATTERERYVLLPFHRDPLPLATNKFWKLTPNAGEVASALAADAARAHIRTLVFATTIPNASSIANRAAEALGPCSVDLNEAEQRLLDTIIDEVGHVRHLYLPLKDGKLIGRAACHHGQLLPEERQLVERLYRRNGAISVLAATSTLAQGMNLPAELVILSSDSEFQPDTGKQSILKAEDLLNAAGRAGRAGENATGMVLIIPSKVTGIDDQENLIGTQWRKLQEIFSQADQCLIIDDPLMAVMDRIHIETDAVSRAPNP</sequence>
<name>Q0C1G2_HYPNA</name>
<dbReference type="AlphaFoldDB" id="Q0C1G2"/>
<dbReference type="STRING" id="228405.HNE_1725"/>
<proteinExistence type="predicted"/>
<protein>
    <submittedName>
        <fullName evidence="6">Putative helicase</fullName>
    </submittedName>
</protein>
<evidence type="ECO:0000313" key="7">
    <source>
        <dbReference type="Proteomes" id="UP000001959"/>
    </source>
</evidence>
<dbReference type="Proteomes" id="UP000001959">
    <property type="component" value="Chromosome"/>
</dbReference>
<reference evidence="6 7" key="1">
    <citation type="journal article" date="2006" name="J. Bacteriol.">
        <title>Comparative genomic evidence for a close relationship between the dimorphic prosthecate bacteria Hyphomonas neptunium and Caulobacter crescentus.</title>
        <authorList>
            <person name="Badger J.H."/>
            <person name="Hoover T.R."/>
            <person name="Brun Y.V."/>
            <person name="Weiner R.M."/>
            <person name="Laub M.T."/>
            <person name="Alexandre G."/>
            <person name="Mrazek J."/>
            <person name="Ren Q."/>
            <person name="Paulsen I.T."/>
            <person name="Nelson K.E."/>
            <person name="Khouri H.M."/>
            <person name="Radune D."/>
            <person name="Sosa J."/>
            <person name="Dodson R.J."/>
            <person name="Sullivan S.A."/>
            <person name="Rosovitz M.J."/>
            <person name="Madupu R."/>
            <person name="Brinkac L.M."/>
            <person name="Durkin A.S."/>
            <person name="Daugherty S.C."/>
            <person name="Kothari S.P."/>
            <person name="Giglio M.G."/>
            <person name="Zhou L."/>
            <person name="Haft D.H."/>
            <person name="Selengut J.D."/>
            <person name="Davidsen T.M."/>
            <person name="Yang Q."/>
            <person name="Zafar N."/>
            <person name="Ward N.L."/>
        </authorList>
    </citation>
    <scope>NUCLEOTIDE SEQUENCE [LARGE SCALE GENOMIC DNA]</scope>
    <source>
        <strain evidence="6 7">ATCC 15444</strain>
    </source>
</reference>
<keyword evidence="3 6" id="KW-0347">Helicase</keyword>
<dbReference type="Pfam" id="PF00271">
    <property type="entry name" value="Helicase_C"/>
    <property type="match status" value="1"/>
</dbReference>
<gene>
    <name evidence="6" type="ordered locus">HNE_1725</name>
</gene>
<dbReference type="KEGG" id="hne:HNE_1725"/>
<accession>Q0C1G2</accession>
<feature type="domain" description="Helicase C-terminal" evidence="5">
    <location>
        <begin position="172"/>
        <end position="378"/>
    </location>
</feature>
<dbReference type="PANTHER" id="PTHR47961:SF6">
    <property type="entry name" value="DNA-DIRECTED DNA POLYMERASE"/>
    <property type="match status" value="1"/>
</dbReference>
<dbReference type="InterPro" id="IPR027417">
    <property type="entry name" value="P-loop_NTPase"/>
</dbReference>
<organism evidence="6 7">
    <name type="scientific">Hyphomonas neptunium (strain ATCC 15444)</name>
    <dbReference type="NCBI Taxonomy" id="228405"/>
    <lineage>
        <taxon>Bacteria</taxon>
        <taxon>Pseudomonadati</taxon>
        <taxon>Pseudomonadota</taxon>
        <taxon>Alphaproteobacteria</taxon>
        <taxon>Hyphomonadales</taxon>
        <taxon>Hyphomonadaceae</taxon>
        <taxon>Hyphomonas</taxon>
    </lineage>
</organism>
<dbReference type="InterPro" id="IPR050474">
    <property type="entry name" value="Hel308_SKI2-like"/>
</dbReference>
<keyword evidence="7" id="KW-1185">Reference proteome</keyword>
<dbReference type="EMBL" id="CP000158">
    <property type="protein sequence ID" value="ABI75735.1"/>
    <property type="molecule type" value="Genomic_DNA"/>
</dbReference>
<evidence type="ECO:0000256" key="1">
    <source>
        <dbReference type="ARBA" id="ARBA00022741"/>
    </source>
</evidence>
<dbReference type="SMART" id="SM00490">
    <property type="entry name" value="HELICc"/>
    <property type="match status" value="1"/>
</dbReference>
<dbReference type="InterPro" id="IPR001650">
    <property type="entry name" value="Helicase_C-like"/>
</dbReference>
<dbReference type="GO" id="GO:0005524">
    <property type="term" value="F:ATP binding"/>
    <property type="evidence" value="ECO:0007669"/>
    <property type="project" value="UniProtKB-KW"/>
</dbReference>
<keyword evidence="2" id="KW-0378">Hydrolase</keyword>
<dbReference type="Gene3D" id="3.40.50.300">
    <property type="entry name" value="P-loop containing nucleotide triphosphate hydrolases"/>
    <property type="match status" value="1"/>
</dbReference>
<evidence type="ECO:0000259" key="5">
    <source>
        <dbReference type="PROSITE" id="PS51194"/>
    </source>
</evidence>
<keyword evidence="4" id="KW-0067">ATP-binding</keyword>
<evidence type="ECO:0000256" key="4">
    <source>
        <dbReference type="ARBA" id="ARBA00022840"/>
    </source>
</evidence>